<dbReference type="Proteomes" id="UP000638560">
    <property type="component" value="Unassembled WGS sequence"/>
</dbReference>
<evidence type="ECO:0000259" key="7">
    <source>
        <dbReference type="PROSITE" id="PS51012"/>
    </source>
</evidence>
<comment type="similarity">
    <text evidence="6">Belongs to the ABC-2 integral membrane protein family.</text>
</comment>
<accession>A0ABS0GTV7</accession>
<evidence type="ECO:0000256" key="1">
    <source>
        <dbReference type="ARBA" id="ARBA00004141"/>
    </source>
</evidence>
<keyword evidence="6" id="KW-0813">Transport</keyword>
<gene>
    <name evidence="8" type="ORF">I0C86_10210</name>
</gene>
<name>A0ABS0GTV7_9ACTN</name>
<evidence type="ECO:0000313" key="9">
    <source>
        <dbReference type="Proteomes" id="UP000638560"/>
    </source>
</evidence>
<organism evidence="8 9">
    <name type="scientific">Plantactinospora alkalitolerans</name>
    <dbReference type="NCBI Taxonomy" id="2789879"/>
    <lineage>
        <taxon>Bacteria</taxon>
        <taxon>Bacillati</taxon>
        <taxon>Actinomycetota</taxon>
        <taxon>Actinomycetes</taxon>
        <taxon>Micromonosporales</taxon>
        <taxon>Micromonosporaceae</taxon>
        <taxon>Plantactinospora</taxon>
    </lineage>
</organism>
<evidence type="ECO:0000256" key="5">
    <source>
        <dbReference type="ARBA" id="ARBA00023251"/>
    </source>
</evidence>
<feature type="domain" description="ABC transmembrane type-2" evidence="7">
    <location>
        <begin position="53"/>
        <end position="280"/>
    </location>
</feature>
<evidence type="ECO:0000256" key="2">
    <source>
        <dbReference type="ARBA" id="ARBA00022692"/>
    </source>
</evidence>
<keyword evidence="6" id="KW-1003">Cell membrane</keyword>
<keyword evidence="9" id="KW-1185">Reference proteome</keyword>
<keyword evidence="2 6" id="KW-0812">Transmembrane</keyword>
<reference evidence="8 9" key="1">
    <citation type="submission" date="2020-11" db="EMBL/GenBank/DDBJ databases">
        <title>A novel isolate from a Black sea contaminated sediment with potential to produce alkanes: Plantactinospora alkalitolerans sp. nov.</title>
        <authorList>
            <person name="Carro L."/>
            <person name="Veyisoglu A."/>
            <person name="Guven K."/>
            <person name="Schumann P."/>
            <person name="Klenk H.-P."/>
            <person name="Sahin N."/>
        </authorList>
    </citation>
    <scope>NUCLEOTIDE SEQUENCE [LARGE SCALE GENOMIC DNA]</scope>
    <source>
        <strain evidence="8 9">S1510</strain>
    </source>
</reference>
<evidence type="ECO:0000256" key="6">
    <source>
        <dbReference type="RuleBase" id="RU361157"/>
    </source>
</evidence>
<dbReference type="PANTHER" id="PTHR43229">
    <property type="entry name" value="NODULATION PROTEIN J"/>
    <property type="match status" value="1"/>
</dbReference>
<dbReference type="InterPro" id="IPR051784">
    <property type="entry name" value="Nod_factor_ABC_transporter"/>
</dbReference>
<proteinExistence type="inferred from homology"/>
<evidence type="ECO:0000313" key="8">
    <source>
        <dbReference type="EMBL" id="MBF9129342.1"/>
    </source>
</evidence>
<comment type="subcellular location">
    <subcellularLocation>
        <location evidence="6">Cell membrane</location>
        <topology evidence="6">Multi-pass membrane protein</topology>
    </subcellularLocation>
    <subcellularLocation>
        <location evidence="1">Membrane</location>
        <topology evidence="1">Multi-pass membrane protein</topology>
    </subcellularLocation>
</comment>
<dbReference type="InterPro" id="IPR013525">
    <property type="entry name" value="ABC2_TM"/>
</dbReference>
<dbReference type="PIRSF" id="PIRSF006648">
    <property type="entry name" value="DrrB"/>
    <property type="match status" value="1"/>
</dbReference>
<keyword evidence="5" id="KW-0046">Antibiotic resistance</keyword>
<feature type="transmembrane region" description="Helical" evidence="6">
    <location>
        <begin position="255"/>
        <end position="277"/>
    </location>
</feature>
<dbReference type="PROSITE" id="PS51012">
    <property type="entry name" value="ABC_TM2"/>
    <property type="match status" value="1"/>
</dbReference>
<keyword evidence="4 6" id="KW-0472">Membrane</keyword>
<evidence type="ECO:0000256" key="4">
    <source>
        <dbReference type="ARBA" id="ARBA00023136"/>
    </source>
</evidence>
<dbReference type="Pfam" id="PF01061">
    <property type="entry name" value="ABC2_membrane"/>
    <property type="match status" value="1"/>
</dbReference>
<protein>
    <recommendedName>
        <fullName evidence="6">Transport permease protein</fullName>
    </recommendedName>
</protein>
<evidence type="ECO:0000256" key="3">
    <source>
        <dbReference type="ARBA" id="ARBA00022989"/>
    </source>
</evidence>
<dbReference type="RefSeq" id="WP_196200978.1">
    <property type="nucleotide sequence ID" value="NZ_JADPUN010000115.1"/>
</dbReference>
<dbReference type="EMBL" id="JADPUN010000115">
    <property type="protein sequence ID" value="MBF9129342.1"/>
    <property type="molecule type" value="Genomic_DNA"/>
</dbReference>
<keyword evidence="3 6" id="KW-1133">Transmembrane helix</keyword>
<dbReference type="InterPro" id="IPR000412">
    <property type="entry name" value="ABC_2_transport"/>
</dbReference>
<feature type="transmembrane region" description="Helical" evidence="6">
    <location>
        <begin position="55"/>
        <end position="78"/>
    </location>
</feature>
<sequence>MTTTPVPHGSAGLPDRALRDALATRPRPPRTGPLSASLTLAWRALLKIKHVPEQLADAIMIPILFTVMFTYLFGGAMAGSTHEYLQFLLPGTMVFAVLLITVYAGVNLKNDVTRGIADRFRSMPIWRPALLVGGLISDAGRNLLAAGLVVALGLVMGFRPAGGVIGVLLAVGLVLVFAFGLSWVWATLGLVLRTPSAISAVSFLVQFPLTFASNVFVDPQTMPGWLRTFVRFNPVSQLVEAVRGLMNGTAQASRIAAVLLASGLLVAVFAPLTMRLYRNQT</sequence>
<feature type="transmembrane region" description="Helical" evidence="6">
    <location>
        <begin position="164"/>
        <end position="185"/>
    </location>
</feature>
<comment type="caution">
    <text evidence="8">The sequence shown here is derived from an EMBL/GenBank/DDBJ whole genome shotgun (WGS) entry which is preliminary data.</text>
</comment>
<feature type="transmembrane region" description="Helical" evidence="6">
    <location>
        <begin position="129"/>
        <end position="158"/>
    </location>
</feature>
<dbReference type="InterPro" id="IPR047817">
    <property type="entry name" value="ABC2_TM_bact-type"/>
</dbReference>
<dbReference type="PANTHER" id="PTHR43229:SF2">
    <property type="entry name" value="NODULATION PROTEIN J"/>
    <property type="match status" value="1"/>
</dbReference>
<feature type="transmembrane region" description="Helical" evidence="6">
    <location>
        <begin position="197"/>
        <end position="217"/>
    </location>
</feature>
<feature type="transmembrane region" description="Helical" evidence="6">
    <location>
        <begin position="84"/>
        <end position="108"/>
    </location>
</feature>